<feature type="region of interest" description="Disordered" evidence="4">
    <location>
        <begin position="1300"/>
        <end position="1349"/>
    </location>
</feature>
<name>A0ABT2KXM4_9BACL</name>
<feature type="domain" description="FtsK" evidence="5">
    <location>
        <begin position="1493"/>
        <end position="1689"/>
    </location>
</feature>
<dbReference type="InterPro" id="IPR002543">
    <property type="entry name" value="FtsK_dom"/>
</dbReference>
<feature type="compositionally biased region" description="Acidic residues" evidence="4">
    <location>
        <begin position="1324"/>
        <end position="1334"/>
    </location>
</feature>
<reference evidence="6 7" key="1">
    <citation type="submission" date="2022-07" db="EMBL/GenBank/DDBJ databases">
        <title>Genomic and pangenome structural analysis of the polyextremophile Exiguobacterium.</title>
        <authorList>
            <person name="Shen L."/>
        </authorList>
    </citation>
    <scope>NUCLEOTIDE SEQUENCE [LARGE SCALE GENOMIC DNA]</scope>
    <source>
        <strain evidence="6 7">12_1</strain>
    </source>
</reference>
<dbReference type="CDD" id="cd01127">
    <property type="entry name" value="TrwB_TraG_TraD_VirD4"/>
    <property type="match status" value="1"/>
</dbReference>
<dbReference type="SUPFAM" id="SSF52540">
    <property type="entry name" value="P-loop containing nucleoside triphosphate hydrolases"/>
    <property type="match status" value="1"/>
</dbReference>
<dbReference type="Gene3D" id="3.40.50.300">
    <property type="entry name" value="P-loop containing nucleotide triphosphate hydrolases"/>
    <property type="match status" value="1"/>
</dbReference>
<keyword evidence="2 3" id="KW-0067">ATP-binding</keyword>
<dbReference type="Proteomes" id="UP001206821">
    <property type="component" value="Unassembled WGS sequence"/>
</dbReference>
<organism evidence="6 7">
    <name type="scientific">Exiguobacterium alkaliphilum</name>
    <dbReference type="NCBI Taxonomy" id="1428684"/>
    <lineage>
        <taxon>Bacteria</taxon>
        <taxon>Bacillati</taxon>
        <taxon>Bacillota</taxon>
        <taxon>Bacilli</taxon>
        <taxon>Bacillales</taxon>
        <taxon>Bacillales Family XII. Incertae Sedis</taxon>
        <taxon>Exiguobacterium</taxon>
    </lineage>
</organism>
<evidence type="ECO:0000256" key="3">
    <source>
        <dbReference type="PROSITE-ProRule" id="PRU00289"/>
    </source>
</evidence>
<dbReference type="RefSeq" id="WP_034816409.1">
    <property type="nucleotide sequence ID" value="NZ_JANIEK010000032.1"/>
</dbReference>
<dbReference type="Pfam" id="PF01580">
    <property type="entry name" value="FtsK_SpoIIIE"/>
    <property type="match status" value="1"/>
</dbReference>
<dbReference type="InterPro" id="IPR050206">
    <property type="entry name" value="FtsK/SpoIIIE/SftA"/>
</dbReference>
<dbReference type="PROSITE" id="PS50901">
    <property type="entry name" value="FTSK"/>
    <property type="match status" value="1"/>
</dbReference>
<dbReference type="PANTHER" id="PTHR22683:SF1">
    <property type="entry name" value="TYPE VII SECRETION SYSTEM PROTEIN ESSC"/>
    <property type="match status" value="1"/>
</dbReference>
<evidence type="ECO:0000313" key="7">
    <source>
        <dbReference type="Proteomes" id="UP001206821"/>
    </source>
</evidence>
<feature type="compositionally biased region" description="Low complexity" evidence="4">
    <location>
        <begin position="1335"/>
        <end position="1347"/>
    </location>
</feature>
<evidence type="ECO:0000313" key="6">
    <source>
        <dbReference type="EMBL" id="MCT4795682.1"/>
    </source>
</evidence>
<evidence type="ECO:0000256" key="2">
    <source>
        <dbReference type="ARBA" id="ARBA00022840"/>
    </source>
</evidence>
<dbReference type="EMBL" id="JANIEK010000032">
    <property type="protein sequence ID" value="MCT4795682.1"/>
    <property type="molecule type" value="Genomic_DNA"/>
</dbReference>
<comment type="caution">
    <text evidence="6">The sequence shown here is derived from an EMBL/GenBank/DDBJ whole genome shotgun (WGS) entry which is preliminary data.</text>
</comment>
<gene>
    <name evidence="6" type="ORF">NQG31_09000</name>
</gene>
<feature type="binding site" evidence="3">
    <location>
        <begin position="1512"/>
        <end position="1519"/>
    </location>
    <ligand>
        <name>ATP</name>
        <dbReference type="ChEBI" id="CHEBI:30616"/>
    </ligand>
</feature>
<sequence length="1736" mass="200500">MPVSTSYKETIIGHWIAQYLLNYLKDHKKKNAEKVLIKIEGINEDYFPAILNALLEDESQFKNFYNPLIRTIKQIDGFDSFVLSENENGVWLRNNVKSKEALILLMNERTPEAQSLKDIVSIDETQLLSSEGLKSLDQALHENSYLEPHQIRDLMRLIGAYQYKGELDLQLSMLIAYLEDVINTKNDSEEPFKTILGKQLPHFRLFKDEFLKFESLEALRKQLRKNFLLSHLRKTMVSYLDPERLAKNLENFMSNEEKTNYSTEIWRSFSDEVHFLEKATEFIERKNNDLLSLVSYNDAERIFGFKVSNSLRDKLNNARDILIDKYVTAIDLAETVEEENQLKQQKIDAENRFDKGVEAVNSKNDLDAIREFREEFEEELEKEVILKKIVNIENKLENPSEYIDIFEAVLSESLVMLEDIDHEHFEGNFSFELSIDENLELSEKQAAFFNFHLKSLSMLSSNIIVLSHLKGTEDVSKEVEVLKVTLRLLRNEEPLAKTEFKVDAGETISENSFSQFINQIQSGYLQYIDVKRGTPSEKDFRDYLSEQTKYTSLTDKRLLKPIQQFDEFNKKYTALLQTIFVEERGVTIDDLKKVADLTQEFLNCTEEDIDGVRKIYSLLNDMATINIVEARNNRQSEVERKIVSIFNPIRFITYGYKLVHFGKLIADLSDTSHGRNKIQDVEDLKQYKEYLRGSFANLAPSYYVSREGHHLFVQDEFYGQGTYLEGGEIESVASQATSFAKEIEKVAHDYVRVYPYTADCLDILFLYVTNLEFVKKSIEQILKKDSVRKLNVTIHSPARAAMLYDEINQWIQSQEDYMNAVDVFGEFPRLEINVLPFSDSKTLEEKLDTLMLDFDLAVFIDYFGQQDNLKVPHQFYPEAYKECELTDKQWAFYENREFKSIKEGTRLINYVSPTQPKLMQQFYNMQAILKDGLVIESEKIGLLKGRLSVTRTETNTLYKLAHEKFNWVITYDKFMDPLLMKQVAEGSNIIRYHVNRSGKEEIKVLVSSSDSIRRSSEKDVETNYYRTRLHSRLKDQLKVTTLDERKVDESLKIVKDLSGGLVLRALGPGKFVNEFLSVYLTVAQNQDHQDTVVLWDMCDELEWFRTRQKRPDLLKTTIQYSADTETYDINFDLVELKLIQQESYVSEVTDAKVQLLSGERALQKFFRRFESTLERELYLNSFLLHLEDKRAYEEYELALLHELKHNPNVKINFSFTKSIYAYIHNKNTVFEGRVELAPGHYFEREDEDGISVHTFTRSYILSEMNVSSDEVKLEIGDDVSVVQPNPIAVVEPDPINKMLPKVPEGEQGDIPSSITPIQPPVNSDGEDESDDLVEPVEPVEPVQPKDPSVAEHEYPEEIALLNVQVPNEESFDAALQELGNRYADTLQTKLRINGVQFTVERTIVGASVIRIIGRIPPNQSITAVEKKAKDMPLWLHIDSPPTIFSDRNGINIDINRNDPDTIYFSQFMKYVRNDVTNQELEKGFIVPIGLSPLNEVMTVDFNGTEPHMLVAGSTGSGKSVSLNSIVMSMMCLYDPTELQFVFIDPKQVEFSMFDGVKHTEKVLLDLIESADYLDVMIAEMEHRYTKFRDSYAKNLMEYNELLAQENRHEEILPRMVIVFDEFADFMMQDKEFAQRIETAIKRLGQKGRAAGIHMIVCTQSPKAEIISTTIKNNLAARLCLRVTDSVASNVVMDTSGGENLAGKGDYLFKTNKEPARGKSPYLQPLALRALMQHFKK</sequence>
<protein>
    <submittedName>
        <fullName evidence="6">FtsK/SpoIIIE domain-containing protein</fullName>
    </submittedName>
</protein>
<evidence type="ECO:0000259" key="5">
    <source>
        <dbReference type="PROSITE" id="PS50901"/>
    </source>
</evidence>
<keyword evidence="7" id="KW-1185">Reference proteome</keyword>
<proteinExistence type="predicted"/>
<keyword evidence="1 3" id="KW-0547">Nucleotide-binding</keyword>
<dbReference type="InterPro" id="IPR027417">
    <property type="entry name" value="P-loop_NTPase"/>
</dbReference>
<evidence type="ECO:0000256" key="1">
    <source>
        <dbReference type="ARBA" id="ARBA00022741"/>
    </source>
</evidence>
<accession>A0ABT2KXM4</accession>
<dbReference type="PANTHER" id="PTHR22683">
    <property type="entry name" value="SPORULATION PROTEIN RELATED"/>
    <property type="match status" value="1"/>
</dbReference>
<evidence type="ECO:0000256" key="4">
    <source>
        <dbReference type="SAM" id="MobiDB-lite"/>
    </source>
</evidence>